<dbReference type="Proteomes" id="UP000315971">
    <property type="component" value="Unassembled WGS sequence"/>
</dbReference>
<protein>
    <submittedName>
        <fullName evidence="1">Uncharacterized protein</fullName>
    </submittedName>
</protein>
<gene>
    <name evidence="1" type="ORF">SAMN06265350_10540</name>
</gene>
<reference evidence="1 2" key="1">
    <citation type="submission" date="2017-05" db="EMBL/GenBank/DDBJ databases">
        <authorList>
            <person name="Varghese N."/>
            <person name="Submissions S."/>
        </authorList>
    </citation>
    <scope>NUCLEOTIDE SEQUENCE [LARGE SCALE GENOMIC DNA]</scope>
    <source>
        <strain evidence="1 2">DSM 21342</strain>
    </source>
</reference>
<name>A0A521CYF6_9SPHI</name>
<organism evidence="1 2">
    <name type="scientific">Solitalea koreensis</name>
    <dbReference type="NCBI Taxonomy" id="543615"/>
    <lineage>
        <taxon>Bacteria</taxon>
        <taxon>Pseudomonadati</taxon>
        <taxon>Bacteroidota</taxon>
        <taxon>Sphingobacteriia</taxon>
        <taxon>Sphingobacteriales</taxon>
        <taxon>Sphingobacteriaceae</taxon>
        <taxon>Solitalea</taxon>
    </lineage>
</organism>
<evidence type="ECO:0000313" key="1">
    <source>
        <dbReference type="EMBL" id="SMO64454.1"/>
    </source>
</evidence>
<proteinExistence type="predicted"/>
<dbReference type="AlphaFoldDB" id="A0A521CYF6"/>
<sequence>MSIKMATKIWQPSSLYESEINAILIKRQFLHTLRSSQ</sequence>
<accession>A0A521CYF6</accession>
<dbReference type="EMBL" id="FXSZ01000005">
    <property type="protein sequence ID" value="SMO64454.1"/>
    <property type="molecule type" value="Genomic_DNA"/>
</dbReference>
<evidence type="ECO:0000313" key="2">
    <source>
        <dbReference type="Proteomes" id="UP000315971"/>
    </source>
</evidence>
<keyword evidence="2" id="KW-1185">Reference proteome</keyword>